<evidence type="ECO:0000256" key="2">
    <source>
        <dbReference type="ARBA" id="ARBA00023242"/>
    </source>
</evidence>
<sequence length="925" mass="100162">STSSSIKRMSTTPYLMDPEAFHHDSAPMRPHPAAHPSSSSAPADPTAMSAAVPLHPHPVPRVKSTKAHVPSACINCKKAHLACDLSRPCKRCVSVGKDDTCRDVEHKKRGRPKLPHTASSALAKTRVKGKYTKSANYKMPKKATLSAKMPNGSSDAFPIHHSSSSEMRSSSYPNQDHDRASSSLSYRSHQPSAQGYQSRPLSLHSEPPLSSDHQDSFNYSPSYPSSSNQVKRPQEVYSSPSTSPLATVFLTMNLICARVSDESQALWGYHPHDISHKTLYSIITSEDQSKVRSLLATIREAVFSAVAPGSPQRLSDYSFLESSSPVFYQNRPGIMSSSAPGSNEYSDVVRVCHADGGSSMFNIRMYIGGGLGTDLIRGLNLEHAYVVCIMAQHTPPPPSTFNDHPRSSERHLLEDTRATLYSHTQPSRSTDSPYSRQQPLQQRFPPIEPLGSSHSSDKISLPPILTGPSSTTQSPSLSSPSAPSPLSSSSSNSRPSLSLGSSAPGTPFSASSLSSYTVSLSKPSSHSSALPSLRTGPLHTARWLFDPEPFGGSSHTGPGASSHRLPTVFAESFRSLSAPMGGFGVSKYLNRSEPTPSFGNIRRHQLPLPSPLQSSQSSSSDASQRTPRSLQKDLSSSSFGASFASRSPPSMKRPLADMADSQDRNRDIDNRHQDHHHHQGSRSSIGSAASSMSLGNSTRSSYTSSIKMDLQSMPPDHPAIDPSSAGVCPIVHGSQQRERVQLTQKLVGQPAREVDMREDSQRPIETEKKSFACRWAKMGEQWSECKDNGPSGHDCRSPLPTPGSSYDRNHERESQSPGRHSFTMEHSMGHFNPQGSDERGSSMMPFNTSPRSPGETYPLHKTHSSLRRTSSVGRSAFIGRSKGPVICLTGACGSVCHCSGEDEETRAVKAMDAARKRMSVHSLLC</sequence>
<dbReference type="InterPro" id="IPR036864">
    <property type="entry name" value="Zn2-C6_fun-type_DNA-bd_sf"/>
</dbReference>
<feature type="compositionally biased region" description="Low complexity" evidence="3">
    <location>
        <begin position="218"/>
        <end position="228"/>
    </location>
</feature>
<feature type="compositionally biased region" description="Low complexity" evidence="3">
    <location>
        <begin position="34"/>
        <end position="51"/>
    </location>
</feature>
<feature type="region of interest" description="Disordered" evidence="3">
    <location>
        <begin position="1"/>
        <end position="58"/>
    </location>
</feature>
<dbReference type="Proteomes" id="UP001194580">
    <property type="component" value="Unassembled WGS sequence"/>
</dbReference>
<feature type="compositionally biased region" description="Polar residues" evidence="3">
    <location>
        <begin position="421"/>
        <end position="441"/>
    </location>
</feature>
<keyword evidence="6" id="KW-1185">Reference proteome</keyword>
<dbReference type="SUPFAM" id="SSF57701">
    <property type="entry name" value="Zn2/Cys6 DNA-binding domain"/>
    <property type="match status" value="1"/>
</dbReference>
<dbReference type="PANTHER" id="PTHR47659:SF4">
    <property type="entry name" value="ZN(II)2CYS6 TRANSCRIPTION FACTOR (EUROFUNG)"/>
    <property type="match status" value="1"/>
</dbReference>
<feature type="compositionally biased region" description="Polar residues" evidence="3">
    <location>
        <begin position="621"/>
        <end position="634"/>
    </location>
</feature>
<keyword evidence="2" id="KW-0539">Nucleus</keyword>
<dbReference type="PANTHER" id="PTHR47659">
    <property type="entry name" value="ZN(II)2CYS6 TRANSCRIPTION FACTOR (EUROFUNG)-RELATED"/>
    <property type="match status" value="1"/>
</dbReference>
<dbReference type="PROSITE" id="PS00463">
    <property type="entry name" value="ZN2_CY6_FUNGAL_1"/>
    <property type="match status" value="1"/>
</dbReference>
<feature type="compositionally biased region" description="Polar residues" evidence="3">
    <location>
        <begin position="181"/>
        <end position="197"/>
    </location>
</feature>
<feature type="compositionally biased region" description="Basic and acidic residues" evidence="3">
    <location>
        <begin position="661"/>
        <end position="672"/>
    </location>
</feature>
<keyword evidence="1" id="KW-0479">Metal-binding</keyword>
<evidence type="ECO:0000313" key="6">
    <source>
        <dbReference type="Proteomes" id="UP001194580"/>
    </source>
</evidence>
<feature type="region of interest" description="Disordered" evidence="3">
    <location>
        <begin position="594"/>
        <end position="727"/>
    </location>
</feature>
<dbReference type="GO" id="GO:0008270">
    <property type="term" value="F:zinc ion binding"/>
    <property type="evidence" value="ECO:0007669"/>
    <property type="project" value="InterPro"/>
</dbReference>
<feature type="region of interest" description="Disordered" evidence="3">
    <location>
        <begin position="104"/>
        <end position="241"/>
    </location>
</feature>
<dbReference type="SMART" id="SM00066">
    <property type="entry name" value="GAL4"/>
    <property type="match status" value="1"/>
</dbReference>
<reference evidence="5" key="1">
    <citation type="journal article" date="2020" name="Fungal Divers.">
        <title>Resolving the Mortierellaceae phylogeny through synthesis of multi-gene phylogenetics and phylogenomics.</title>
        <authorList>
            <person name="Vandepol N."/>
            <person name="Liber J."/>
            <person name="Desiro A."/>
            <person name="Na H."/>
            <person name="Kennedy M."/>
            <person name="Barry K."/>
            <person name="Grigoriev I.V."/>
            <person name="Miller A.N."/>
            <person name="O'Donnell K."/>
            <person name="Stajich J.E."/>
            <person name="Bonito G."/>
        </authorList>
    </citation>
    <scope>NUCLEOTIDE SEQUENCE</scope>
    <source>
        <strain evidence="5">NRRL 28262</strain>
    </source>
</reference>
<gene>
    <name evidence="5" type="ORF">BGZ95_011293</name>
</gene>
<evidence type="ECO:0000256" key="3">
    <source>
        <dbReference type="SAM" id="MobiDB-lite"/>
    </source>
</evidence>
<evidence type="ECO:0000259" key="4">
    <source>
        <dbReference type="PROSITE" id="PS50048"/>
    </source>
</evidence>
<comment type="caution">
    <text evidence="5">The sequence shown here is derived from an EMBL/GenBank/DDBJ whole genome shotgun (WGS) entry which is preliminary data.</text>
</comment>
<feature type="region of interest" description="Disordered" evidence="3">
    <location>
        <begin position="421"/>
        <end position="513"/>
    </location>
</feature>
<accession>A0AAD4DAM9</accession>
<protein>
    <recommendedName>
        <fullName evidence="4">Zn(2)-C6 fungal-type domain-containing protein</fullName>
    </recommendedName>
</protein>
<feature type="compositionally biased region" description="Low complexity" evidence="3">
    <location>
        <begin position="466"/>
        <end position="513"/>
    </location>
</feature>
<feature type="region of interest" description="Disordered" evidence="3">
    <location>
        <begin position="784"/>
        <end position="870"/>
    </location>
</feature>
<feature type="domain" description="Zn(2)-C6 fungal-type" evidence="4">
    <location>
        <begin position="72"/>
        <end position="103"/>
    </location>
</feature>
<name>A0AAD4DAM9_9FUNG</name>
<feature type="non-terminal residue" evidence="5">
    <location>
        <position position="925"/>
    </location>
</feature>
<feature type="compositionally biased region" description="Low complexity" evidence="3">
    <location>
        <begin position="681"/>
        <end position="693"/>
    </location>
</feature>
<evidence type="ECO:0000256" key="1">
    <source>
        <dbReference type="ARBA" id="ARBA00022723"/>
    </source>
</evidence>
<feature type="compositionally biased region" description="Low complexity" evidence="3">
    <location>
        <begin position="611"/>
        <end position="620"/>
    </location>
</feature>
<feature type="compositionally biased region" description="Low complexity" evidence="3">
    <location>
        <begin position="635"/>
        <end position="650"/>
    </location>
</feature>
<dbReference type="AlphaFoldDB" id="A0AAD4DAM9"/>
<dbReference type="InterPro" id="IPR050335">
    <property type="entry name" value="ERT1_acuK_gluconeogen_tf"/>
</dbReference>
<dbReference type="EMBL" id="JAAAIL010000835">
    <property type="protein sequence ID" value="KAG0272912.1"/>
    <property type="molecule type" value="Genomic_DNA"/>
</dbReference>
<feature type="compositionally biased region" description="Low complexity" evidence="3">
    <location>
        <begin position="162"/>
        <end position="171"/>
    </location>
</feature>
<proteinExistence type="predicted"/>
<feature type="compositionally biased region" description="Polar residues" evidence="3">
    <location>
        <begin position="1"/>
        <end position="13"/>
    </location>
</feature>
<feature type="compositionally biased region" description="Polar residues" evidence="3">
    <location>
        <begin position="694"/>
        <end position="706"/>
    </location>
</feature>
<organism evidence="5 6">
    <name type="scientific">Linnemannia exigua</name>
    <dbReference type="NCBI Taxonomy" id="604196"/>
    <lineage>
        <taxon>Eukaryota</taxon>
        <taxon>Fungi</taxon>
        <taxon>Fungi incertae sedis</taxon>
        <taxon>Mucoromycota</taxon>
        <taxon>Mortierellomycotina</taxon>
        <taxon>Mortierellomycetes</taxon>
        <taxon>Mortierellales</taxon>
        <taxon>Mortierellaceae</taxon>
        <taxon>Linnemannia</taxon>
    </lineage>
</organism>
<dbReference type="CDD" id="cd00067">
    <property type="entry name" value="GAL4"/>
    <property type="match status" value="1"/>
</dbReference>
<dbReference type="GO" id="GO:0000981">
    <property type="term" value="F:DNA-binding transcription factor activity, RNA polymerase II-specific"/>
    <property type="evidence" value="ECO:0007669"/>
    <property type="project" value="InterPro"/>
</dbReference>
<feature type="compositionally biased region" description="Low complexity" evidence="3">
    <location>
        <begin position="198"/>
        <end position="211"/>
    </location>
</feature>
<dbReference type="PROSITE" id="PS50048">
    <property type="entry name" value="ZN2_CY6_FUNGAL_2"/>
    <property type="match status" value="1"/>
</dbReference>
<evidence type="ECO:0000313" key="5">
    <source>
        <dbReference type="EMBL" id="KAG0272912.1"/>
    </source>
</evidence>
<dbReference type="InterPro" id="IPR001138">
    <property type="entry name" value="Zn2Cys6_DnaBD"/>
</dbReference>